<dbReference type="Proteomes" id="UP000217790">
    <property type="component" value="Unassembled WGS sequence"/>
</dbReference>
<dbReference type="InParanoid" id="A0A2H3CYC2"/>
<name>A0A2H3CYC2_ARMGA</name>
<dbReference type="AlphaFoldDB" id="A0A2H3CYC2"/>
<reference evidence="2" key="1">
    <citation type="journal article" date="2017" name="Nat. Ecol. Evol.">
        <title>Genome expansion and lineage-specific genetic innovations in the forest pathogenic fungi Armillaria.</title>
        <authorList>
            <person name="Sipos G."/>
            <person name="Prasanna A.N."/>
            <person name="Walter M.C."/>
            <person name="O'Connor E."/>
            <person name="Balint B."/>
            <person name="Krizsan K."/>
            <person name="Kiss B."/>
            <person name="Hess J."/>
            <person name="Varga T."/>
            <person name="Slot J."/>
            <person name="Riley R."/>
            <person name="Boka B."/>
            <person name="Rigling D."/>
            <person name="Barry K."/>
            <person name="Lee J."/>
            <person name="Mihaltcheva S."/>
            <person name="LaButti K."/>
            <person name="Lipzen A."/>
            <person name="Waldron R."/>
            <person name="Moloney N.M."/>
            <person name="Sperisen C."/>
            <person name="Kredics L."/>
            <person name="Vagvoelgyi C."/>
            <person name="Patrignani A."/>
            <person name="Fitzpatrick D."/>
            <person name="Nagy I."/>
            <person name="Doyle S."/>
            <person name="Anderson J.B."/>
            <person name="Grigoriev I.V."/>
            <person name="Gueldener U."/>
            <person name="Muensterkoetter M."/>
            <person name="Nagy L.G."/>
        </authorList>
    </citation>
    <scope>NUCLEOTIDE SEQUENCE [LARGE SCALE GENOMIC DNA]</scope>
    <source>
        <strain evidence="2">Ar21-2</strain>
    </source>
</reference>
<organism evidence="1 2">
    <name type="scientific">Armillaria gallica</name>
    <name type="common">Bulbous honey fungus</name>
    <name type="synonym">Armillaria bulbosa</name>
    <dbReference type="NCBI Taxonomy" id="47427"/>
    <lineage>
        <taxon>Eukaryota</taxon>
        <taxon>Fungi</taxon>
        <taxon>Dikarya</taxon>
        <taxon>Basidiomycota</taxon>
        <taxon>Agaricomycotina</taxon>
        <taxon>Agaricomycetes</taxon>
        <taxon>Agaricomycetidae</taxon>
        <taxon>Agaricales</taxon>
        <taxon>Marasmiineae</taxon>
        <taxon>Physalacriaceae</taxon>
        <taxon>Armillaria</taxon>
    </lineage>
</organism>
<dbReference type="OrthoDB" id="3267861at2759"/>
<evidence type="ECO:0000313" key="1">
    <source>
        <dbReference type="EMBL" id="PBK86474.1"/>
    </source>
</evidence>
<dbReference type="EMBL" id="KZ293684">
    <property type="protein sequence ID" value="PBK86474.1"/>
    <property type="molecule type" value="Genomic_DNA"/>
</dbReference>
<protein>
    <submittedName>
        <fullName evidence="1">Uncharacterized protein</fullName>
    </submittedName>
</protein>
<keyword evidence="2" id="KW-1185">Reference proteome</keyword>
<feature type="non-terminal residue" evidence="1">
    <location>
        <position position="1"/>
    </location>
</feature>
<gene>
    <name evidence="1" type="ORF">ARMGADRAFT_940752</name>
</gene>
<accession>A0A2H3CYC2</accession>
<evidence type="ECO:0000313" key="2">
    <source>
        <dbReference type="Proteomes" id="UP000217790"/>
    </source>
</evidence>
<proteinExistence type="predicted"/>
<sequence>VCRKYRHDTCRFQFPHDFAVESYFNKETKSVILACQDQMVNYYSEWVLVFCWFNHDLRCTLSGRSCKVAIFDITDYITKMSVKT</sequence>